<dbReference type="PROSITE" id="PS51257">
    <property type="entry name" value="PROKAR_LIPOPROTEIN"/>
    <property type="match status" value="1"/>
</dbReference>
<proteinExistence type="predicted"/>
<dbReference type="Proteomes" id="UP001056425">
    <property type="component" value="Chromosome"/>
</dbReference>
<dbReference type="AlphaFoldDB" id="A0A9E7M9Z9"/>
<accession>A0A9E7M9Z9</accession>
<dbReference type="RefSeq" id="WP_251948277.1">
    <property type="nucleotide sequence ID" value="NZ_CP080572.1"/>
</dbReference>
<name>A0A9E7M9Z9_9EURY</name>
<organism evidence="1 2">
    <name type="scientific">Thermococcus argininiproducens</name>
    <dbReference type="NCBI Taxonomy" id="2866384"/>
    <lineage>
        <taxon>Archaea</taxon>
        <taxon>Methanobacteriati</taxon>
        <taxon>Methanobacteriota</taxon>
        <taxon>Thermococci</taxon>
        <taxon>Thermococcales</taxon>
        <taxon>Thermococcaceae</taxon>
        <taxon>Thermococcus</taxon>
    </lineage>
</organism>
<sequence>MKKAFVITFILLVIISFSACVQKEPTPQALIEEIEDVDKYSYSIEYHQETQFSNVTIYSRGGFNYDREEAFWESKVIRKEITYINETILGDFMYFSYAIEKNGNVIQKGSGNTTIQEYFEKLKDNLMPGIETPEDLKYQMLKGADLSRNPLYYLKDILKNTTNFEVARGDGLYLIGFNFTRQYESPMPENVSENLKDYFETIRWIETTRGFARLWVKDNLPIKGEIHATKFIERPGLNMTSTIEISAKFEITYDYKRPEWIKKVIE</sequence>
<reference evidence="1 2" key="1">
    <citation type="submission" date="2021-08" db="EMBL/GenBank/DDBJ databases">
        <title>Thermococcus onnuriiensis IOH2.</title>
        <authorList>
            <person name="Park Y.-J."/>
        </authorList>
    </citation>
    <scope>NUCLEOTIDE SEQUENCE [LARGE SCALE GENOMIC DNA]</scope>
    <source>
        <strain evidence="1 2">IOH2</strain>
    </source>
</reference>
<evidence type="ECO:0008006" key="3">
    <source>
        <dbReference type="Google" id="ProtNLM"/>
    </source>
</evidence>
<dbReference type="EMBL" id="CP080572">
    <property type="protein sequence ID" value="USG99436.1"/>
    <property type="molecule type" value="Genomic_DNA"/>
</dbReference>
<gene>
    <name evidence="1" type="ORF">K1720_07885</name>
</gene>
<protein>
    <recommendedName>
        <fullName evidence="3">Lipoprotein</fullName>
    </recommendedName>
</protein>
<evidence type="ECO:0000313" key="2">
    <source>
        <dbReference type="Proteomes" id="UP001056425"/>
    </source>
</evidence>
<evidence type="ECO:0000313" key="1">
    <source>
        <dbReference type="EMBL" id="USG99436.1"/>
    </source>
</evidence>
<keyword evidence="2" id="KW-1185">Reference proteome</keyword>
<dbReference type="KEGG" id="thei:K1720_07885"/>
<dbReference type="GeneID" id="72778258"/>